<accession>A0A089HY02</accession>
<proteinExistence type="predicted"/>
<gene>
    <name evidence="1" type="ORF">PDUR_27975</name>
</gene>
<dbReference type="OrthoDB" id="546653at2"/>
<dbReference type="eggNOG" id="ENOG502ZAQD">
    <property type="taxonomic scope" value="Bacteria"/>
</dbReference>
<reference evidence="1 2" key="1">
    <citation type="submission" date="2014-08" db="EMBL/GenBank/DDBJ databases">
        <title>Comparative genomics of the Paenibacillus odorifer group.</title>
        <authorList>
            <person name="den Bakker H.C."/>
            <person name="Tsai Y.-C."/>
            <person name="Martin N."/>
            <person name="Korlach J."/>
            <person name="Wiedmann M."/>
        </authorList>
    </citation>
    <scope>NUCLEOTIDE SEQUENCE [LARGE SCALE GENOMIC DNA]</scope>
    <source>
        <strain evidence="1 2">DSM 1735</strain>
        <plasmid evidence="2">Plasmid</plasmid>
    </source>
</reference>
<sequence length="297" mass="34435">MKIAYKEINFRSASRNLIDQVNGIIREYEVMGYSLTLRQVYYQLVSRDVIPNTERSYKNLGSIISDARMAGLISWTAIEDRTRNLRSNSHWSSPASIIRSAAASFAFDKWEDQEHYVEVWVEKDALIGVVGQICEELDVPHFSCRGYVSQSEMWVAGRRLRSEEDQGRQTVILHLGDHDPSGKDMSRDILDRLETFETSPIFRRLALNMDQIEEYSPPPNPTKLTDARAKGYIADYGNECWELDALRPDVIGRLIRSHVTEYCDLDKLAKAREREEKARDLLYRVSDNWEEIEGDYR</sequence>
<name>A0A089HY02_PAEDU</name>
<keyword evidence="2" id="KW-1185">Reference proteome</keyword>
<evidence type="ECO:0000313" key="2">
    <source>
        <dbReference type="Proteomes" id="UP000029409"/>
    </source>
</evidence>
<organism evidence="1 2">
    <name type="scientific">Paenibacillus durus</name>
    <name type="common">Paenibacillus azotofixans</name>
    <dbReference type="NCBI Taxonomy" id="44251"/>
    <lineage>
        <taxon>Bacteria</taxon>
        <taxon>Bacillati</taxon>
        <taxon>Bacillota</taxon>
        <taxon>Bacilli</taxon>
        <taxon>Bacillales</taxon>
        <taxon>Paenibacillaceae</taxon>
        <taxon>Paenibacillus</taxon>
    </lineage>
</organism>
<dbReference type="AlphaFoldDB" id="A0A089HY02"/>
<protein>
    <submittedName>
        <fullName evidence="1">Uncharacterized protein</fullName>
    </submittedName>
</protein>
<keyword evidence="1" id="KW-0614">Plasmid</keyword>
<evidence type="ECO:0000313" key="1">
    <source>
        <dbReference type="EMBL" id="AIQ15268.1"/>
    </source>
</evidence>
<dbReference type="RefSeq" id="WP_042209805.1">
    <property type="nucleotide sequence ID" value="NZ_CP009289.1"/>
</dbReference>
<dbReference type="EMBL" id="CP009289">
    <property type="protein sequence ID" value="AIQ15268.1"/>
    <property type="molecule type" value="Genomic_DNA"/>
</dbReference>
<dbReference type="Proteomes" id="UP000029409">
    <property type="component" value="Plasmid unnamed"/>
</dbReference>
<geneLocation type="plasmid" evidence="2"/>
<dbReference type="KEGG" id="pdu:PDUR_27975"/>